<keyword evidence="4" id="KW-1185">Reference proteome</keyword>
<dbReference type="EMBL" id="JBHULC010000003">
    <property type="protein sequence ID" value="MFD2519797.1"/>
    <property type="molecule type" value="Genomic_DNA"/>
</dbReference>
<dbReference type="InterPro" id="IPR050964">
    <property type="entry name" value="Striated_Muscle_Regulatory"/>
</dbReference>
<feature type="domain" description="Fibronectin type-III" evidence="2">
    <location>
        <begin position="265"/>
        <end position="358"/>
    </location>
</feature>
<dbReference type="Pfam" id="PF18962">
    <property type="entry name" value="Por_Secre_tail"/>
    <property type="match status" value="1"/>
</dbReference>
<dbReference type="PROSITE" id="PS50853">
    <property type="entry name" value="FN3"/>
    <property type="match status" value="5"/>
</dbReference>
<name>A0ABW5J375_9BACT</name>
<keyword evidence="1" id="KW-0677">Repeat</keyword>
<dbReference type="Gene3D" id="2.60.40.10">
    <property type="entry name" value="Immunoglobulins"/>
    <property type="match status" value="6"/>
</dbReference>
<dbReference type="InterPro" id="IPR013783">
    <property type="entry name" value="Ig-like_fold"/>
</dbReference>
<evidence type="ECO:0000313" key="3">
    <source>
        <dbReference type="EMBL" id="MFD2519797.1"/>
    </source>
</evidence>
<evidence type="ECO:0000313" key="4">
    <source>
        <dbReference type="Proteomes" id="UP001597510"/>
    </source>
</evidence>
<evidence type="ECO:0000259" key="2">
    <source>
        <dbReference type="PROSITE" id="PS50853"/>
    </source>
</evidence>
<accession>A0ABW5J375</accession>
<evidence type="ECO:0000256" key="1">
    <source>
        <dbReference type="ARBA" id="ARBA00022737"/>
    </source>
</evidence>
<dbReference type="Proteomes" id="UP001597510">
    <property type="component" value="Unassembled WGS sequence"/>
</dbReference>
<feature type="domain" description="Fibronectin type-III" evidence="2">
    <location>
        <begin position="461"/>
        <end position="556"/>
    </location>
</feature>
<dbReference type="CDD" id="cd00063">
    <property type="entry name" value="FN3"/>
    <property type="match status" value="3"/>
</dbReference>
<dbReference type="SUPFAM" id="SSF49265">
    <property type="entry name" value="Fibronectin type III"/>
    <property type="match status" value="4"/>
</dbReference>
<gene>
    <name evidence="3" type="ORF">ACFSR2_02805</name>
</gene>
<dbReference type="InterPro" id="IPR036116">
    <property type="entry name" value="FN3_sf"/>
</dbReference>
<dbReference type="RefSeq" id="WP_340236349.1">
    <property type="nucleotide sequence ID" value="NZ_JBBEWC010000006.1"/>
</dbReference>
<feature type="domain" description="Fibronectin type-III" evidence="2">
    <location>
        <begin position="166"/>
        <end position="264"/>
    </location>
</feature>
<dbReference type="PANTHER" id="PTHR13817">
    <property type="entry name" value="TITIN"/>
    <property type="match status" value="1"/>
</dbReference>
<dbReference type="NCBIfam" id="TIGR04183">
    <property type="entry name" value="Por_Secre_tail"/>
    <property type="match status" value="1"/>
</dbReference>
<feature type="domain" description="Fibronectin type-III" evidence="2">
    <location>
        <begin position="363"/>
        <end position="458"/>
    </location>
</feature>
<organism evidence="3 4">
    <name type="scientific">Emticicia soli</name>
    <dbReference type="NCBI Taxonomy" id="2027878"/>
    <lineage>
        <taxon>Bacteria</taxon>
        <taxon>Pseudomonadati</taxon>
        <taxon>Bacteroidota</taxon>
        <taxon>Cytophagia</taxon>
        <taxon>Cytophagales</taxon>
        <taxon>Leadbetterellaceae</taxon>
        <taxon>Emticicia</taxon>
    </lineage>
</organism>
<dbReference type="SMART" id="SM00060">
    <property type="entry name" value="FN3"/>
    <property type="match status" value="6"/>
</dbReference>
<protein>
    <submittedName>
        <fullName evidence="3">Fibronectin type III domain-containing protein</fullName>
    </submittedName>
</protein>
<dbReference type="InterPro" id="IPR026444">
    <property type="entry name" value="Secre_tail"/>
</dbReference>
<proteinExistence type="predicted"/>
<feature type="domain" description="Fibronectin type-III" evidence="2">
    <location>
        <begin position="558"/>
        <end position="649"/>
    </location>
</feature>
<sequence>MRKNYFLSLLLLMIAFWKVEAKEREISKENAPTSNTMAPALPLPTPTGLGFTPVGGTNSRLNLTWTDNATGETSFQIAITTDNVNFRDVSAPAVVTTGITGIQLTGLTAGQSYRIAVRAVKDAAGPTDNYGSCPVTIVGLTNDTTKLYSCWSSILVATTSPDAPNPPSSASIVESTPASPRSVTVNFTDNSTNEDKFIIERADYGSDAFVKIAEINGIAGTGRRTYIDNSVQPATLYKYKIIAYNVSGASAGSAITGLFETMPDPPQAPSELISPWQTLNTIRLEWTINSTNQTAFVIERSVDNSNWVVVTDSWFPYTNFFEETNLIEGQQYFYRIKAVNRGGQSGTTNVLAVSTKKRVPPPAPYDLAAKTISPYRIDLNWSNQMFGEYDIPKSIEIYRSSTSATDGFTQIAILSPEQYTYSDTTGKPKTKYWYRLLSANEFGQSSYSNVATATTLGPPSIPTNLQVIASQDSLFNNILIARWTDASDDEDYFVLERATDVNFTTNLLTANLVKNYTSATSIPFDEGVTYFFRIRAVNEHGSSEYSDFTSITSFYTAVPNKPFALKATAAARSVSLKWGDDSNKEEGFELERSTDGTNFGQVTVTNRNVTTYVDNTVAANTKYWYRVRATNPKGSSDFSNIVEITTAAATTGFAGELATTSNDTWQVYPNPTADAVRVKLPESMQNEVGVVTIIDRMNREVVRTKLNGTQSEYRFDLSNFSEGTYTISIRTNTQQITKRVYKY</sequence>
<dbReference type="PANTHER" id="PTHR13817:SF166">
    <property type="entry name" value="NEURONAL IGCAM-RELATED"/>
    <property type="match status" value="1"/>
</dbReference>
<dbReference type="InterPro" id="IPR003961">
    <property type="entry name" value="FN3_dom"/>
</dbReference>
<reference evidence="4" key="1">
    <citation type="journal article" date="2019" name="Int. J. Syst. Evol. Microbiol.">
        <title>The Global Catalogue of Microorganisms (GCM) 10K type strain sequencing project: providing services to taxonomists for standard genome sequencing and annotation.</title>
        <authorList>
            <consortium name="The Broad Institute Genomics Platform"/>
            <consortium name="The Broad Institute Genome Sequencing Center for Infectious Disease"/>
            <person name="Wu L."/>
            <person name="Ma J."/>
        </authorList>
    </citation>
    <scope>NUCLEOTIDE SEQUENCE [LARGE SCALE GENOMIC DNA]</scope>
    <source>
        <strain evidence="4">KCTC 52344</strain>
    </source>
</reference>
<comment type="caution">
    <text evidence="3">The sequence shown here is derived from an EMBL/GenBank/DDBJ whole genome shotgun (WGS) entry which is preliminary data.</text>
</comment>